<gene>
    <name evidence="2" type="ORF">P7D79_01435</name>
</gene>
<evidence type="ECO:0000313" key="2">
    <source>
        <dbReference type="EMBL" id="MDT2512884.1"/>
    </source>
</evidence>
<protein>
    <submittedName>
        <fullName evidence="2">Uncharacterized protein</fullName>
    </submittedName>
</protein>
<keyword evidence="1" id="KW-1133">Transmembrane helix</keyword>
<evidence type="ECO:0000256" key="1">
    <source>
        <dbReference type="SAM" id="Phobius"/>
    </source>
</evidence>
<dbReference type="AlphaFoldDB" id="A0ABD5F443"/>
<feature type="transmembrane region" description="Helical" evidence="1">
    <location>
        <begin position="45"/>
        <end position="68"/>
    </location>
</feature>
<dbReference type="Proteomes" id="UP001264335">
    <property type="component" value="Unassembled WGS sequence"/>
</dbReference>
<keyword evidence="1" id="KW-0812">Transmembrane</keyword>
<reference evidence="2 3" key="1">
    <citation type="submission" date="2023-03" db="EMBL/GenBank/DDBJ databases">
        <authorList>
            <person name="Shen W."/>
            <person name="Cai J."/>
        </authorList>
    </citation>
    <scope>NUCLEOTIDE SEQUENCE [LARGE SCALE GENOMIC DNA]</scope>
    <source>
        <strain evidence="2 3">Y2</strain>
    </source>
</reference>
<dbReference type="RefSeq" id="WP_070503423.1">
    <property type="nucleotide sequence ID" value="NZ_CABGUH010000035.1"/>
</dbReference>
<sequence length="87" mass="9988">MKIKLLSRSTKFILVLFFVSLAALFISSTLILFRQNSEPFLMTVFSLSVIGFGLASVFLFFKGVWIVIKGEYVRLKRLKKILLNENP</sequence>
<feature type="transmembrane region" description="Helical" evidence="1">
    <location>
        <begin position="12"/>
        <end position="33"/>
    </location>
</feature>
<proteinExistence type="predicted"/>
<accession>A0ABD5F443</accession>
<name>A0ABD5F443_ENTAV</name>
<organism evidence="2 3">
    <name type="scientific">Enterococcus avium</name>
    <name type="common">Streptococcus avium</name>
    <dbReference type="NCBI Taxonomy" id="33945"/>
    <lineage>
        <taxon>Bacteria</taxon>
        <taxon>Bacillati</taxon>
        <taxon>Bacillota</taxon>
        <taxon>Bacilli</taxon>
        <taxon>Lactobacillales</taxon>
        <taxon>Enterococcaceae</taxon>
        <taxon>Enterococcus</taxon>
    </lineage>
</organism>
<comment type="caution">
    <text evidence="2">The sequence shown here is derived from an EMBL/GenBank/DDBJ whole genome shotgun (WGS) entry which is preliminary data.</text>
</comment>
<evidence type="ECO:0000313" key="3">
    <source>
        <dbReference type="Proteomes" id="UP001264335"/>
    </source>
</evidence>
<dbReference type="EMBL" id="JARPWY010000002">
    <property type="protein sequence ID" value="MDT2512884.1"/>
    <property type="molecule type" value="Genomic_DNA"/>
</dbReference>
<keyword evidence="1" id="KW-0472">Membrane</keyword>